<dbReference type="NCBIfam" id="TIGR01140">
    <property type="entry name" value="L_thr_O3P_dcar"/>
    <property type="match status" value="1"/>
</dbReference>
<keyword evidence="12" id="KW-1185">Reference proteome</keyword>
<dbReference type="UniPathway" id="UPA00148"/>
<dbReference type="InterPro" id="IPR015422">
    <property type="entry name" value="PyrdxlP-dep_Trfase_small"/>
</dbReference>
<dbReference type="GO" id="GO:0048472">
    <property type="term" value="F:threonine-phosphate decarboxylase activity"/>
    <property type="evidence" value="ECO:0007669"/>
    <property type="project" value="UniProtKB-EC"/>
</dbReference>
<reference evidence="11 12" key="1">
    <citation type="submission" date="2020-04" db="EMBL/GenBank/DDBJ databases">
        <title>Novosphingobium sp. TW-4 isolated from soil.</title>
        <authorList>
            <person name="Dahal R.H."/>
            <person name="Chaudhary D.K."/>
        </authorList>
    </citation>
    <scope>NUCLEOTIDE SEQUENCE [LARGE SCALE GENOMIC DNA]</scope>
    <source>
        <strain evidence="11 12">TW-4</strain>
    </source>
</reference>
<accession>A0A7Y0GCV1</accession>
<comment type="function">
    <text evidence="2">Decarboxylates L-threonine-O-3-phosphate to yield (R)-1-amino-2-propanol O-2-phosphate, the precursor for the linkage between the nucleotide loop and the corrin ring in cobalamin.</text>
</comment>
<keyword evidence="5" id="KW-0169">Cobalamin biosynthesis</keyword>
<evidence type="ECO:0000256" key="2">
    <source>
        <dbReference type="ARBA" id="ARBA00003444"/>
    </source>
</evidence>
<dbReference type="AlphaFoldDB" id="A0A7Y0GCV1"/>
<dbReference type="Gene3D" id="3.90.1150.10">
    <property type="entry name" value="Aspartate Aminotransferase, domain 1"/>
    <property type="match status" value="1"/>
</dbReference>
<dbReference type="PANTHER" id="PTHR42885:SF1">
    <property type="entry name" value="THREONINE-PHOSPHATE DECARBOXYLASE"/>
    <property type="match status" value="1"/>
</dbReference>
<dbReference type="EC" id="4.1.1.81" evidence="4"/>
<dbReference type="Gene3D" id="3.40.640.10">
    <property type="entry name" value="Type I PLP-dependent aspartate aminotransferase-like (Major domain)"/>
    <property type="match status" value="1"/>
</dbReference>
<evidence type="ECO:0000256" key="4">
    <source>
        <dbReference type="ARBA" id="ARBA00012285"/>
    </source>
</evidence>
<dbReference type="InterPro" id="IPR015421">
    <property type="entry name" value="PyrdxlP-dep_Trfase_major"/>
</dbReference>
<dbReference type="CDD" id="cd00609">
    <property type="entry name" value="AAT_like"/>
    <property type="match status" value="1"/>
</dbReference>
<evidence type="ECO:0000259" key="10">
    <source>
        <dbReference type="Pfam" id="PF00155"/>
    </source>
</evidence>
<evidence type="ECO:0000313" key="12">
    <source>
        <dbReference type="Proteomes" id="UP000583556"/>
    </source>
</evidence>
<evidence type="ECO:0000256" key="9">
    <source>
        <dbReference type="ARBA" id="ARBA00048531"/>
    </source>
</evidence>
<sequence length="326" mass="35364">MPNRWTWHGGGLSAARAHFGQEDWLDLSTGINPHAWPHAAVTPVDWRGLPDEQALREVEQAAATHFGCDPDHVCAVPGTEVGLRLTGALRNDTGRHLNPTYRTHTEMLVGSSPITFDALAQADGESLILANPNNPDGRLLDRATLLGILARRGRSGWLLLDEAFADAHPGHTLADMVEDDHRLVVFRSFGKFFGLAGLRLGFVLGPRDLLARLRATLGAWPVSAAAIAIGTAAYRDSGWIVAMRERLRAEAAELDAHLGARGYAVTGACPLFRLIECGDGSALFERLARRGILTRPFEQHPGWLRLGLPGSREALARFIAALDDHG</sequence>
<evidence type="ECO:0000256" key="5">
    <source>
        <dbReference type="ARBA" id="ARBA00022573"/>
    </source>
</evidence>
<dbReference type="InterPro" id="IPR004839">
    <property type="entry name" value="Aminotransferase_I/II_large"/>
</dbReference>
<feature type="domain" description="Aminotransferase class I/classII large" evidence="10">
    <location>
        <begin position="125"/>
        <end position="322"/>
    </location>
</feature>
<keyword evidence="7 11" id="KW-0456">Lyase</keyword>
<evidence type="ECO:0000256" key="8">
    <source>
        <dbReference type="ARBA" id="ARBA00029996"/>
    </source>
</evidence>
<comment type="pathway">
    <text evidence="3">Cofactor biosynthesis; adenosylcobalamin biosynthesis.</text>
</comment>
<dbReference type="Proteomes" id="UP000583556">
    <property type="component" value="Unassembled WGS sequence"/>
</dbReference>
<keyword evidence="6" id="KW-0663">Pyridoxal phosphate</keyword>
<proteinExistence type="predicted"/>
<protein>
    <recommendedName>
        <fullName evidence="4">threonine-phosphate decarboxylase</fullName>
        <ecNumber evidence="4">4.1.1.81</ecNumber>
    </recommendedName>
    <alternativeName>
        <fullName evidence="8">L-threonine-O-3-phosphate decarboxylase</fullName>
    </alternativeName>
</protein>
<dbReference type="InterPro" id="IPR005860">
    <property type="entry name" value="CobD"/>
</dbReference>
<dbReference type="PROSITE" id="PS00105">
    <property type="entry name" value="AA_TRANSFER_CLASS_1"/>
    <property type="match status" value="1"/>
</dbReference>
<comment type="catalytic activity">
    <reaction evidence="9">
        <text>O-phospho-L-threonine + H(+) = (R)-1-aminopropan-2-yl phosphate + CO2</text>
        <dbReference type="Rhea" id="RHEA:11492"/>
        <dbReference type="ChEBI" id="CHEBI:15378"/>
        <dbReference type="ChEBI" id="CHEBI:16526"/>
        <dbReference type="ChEBI" id="CHEBI:58563"/>
        <dbReference type="ChEBI" id="CHEBI:58675"/>
        <dbReference type="EC" id="4.1.1.81"/>
    </reaction>
</comment>
<evidence type="ECO:0000256" key="3">
    <source>
        <dbReference type="ARBA" id="ARBA00004953"/>
    </source>
</evidence>
<evidence type="ECO:0000313" key="11">
    <source>
        <dbReference type="EMBL" id="NML95992.1"/>
    </source>
</evidence>
<comment type="caution">
    <text evidence="11">The sequence shown here is derived from an EMBL/GenBank/DDBJ whole genome shotgun (WGS) entry which is preliminary data.</text>
</comment>
<evidence type="ECO:0000256" key="6">
    <source>
        <dbReference type="ARBA" id="ARBA00022898"/>
    </source>
</evidence>
<dbReference type="PANTHER" id="PTHR42885">
    <property type="entry name" value="HISTIDINOL-PHOSPHATE AMINOTRANSFERASE-RELATED"/>
    <property type="match status" value="1"/>
</dbReference>
<dbReference type="GO" id="GO:0009236">
    <property type="term" value="P:cobalamin biosynthetic process"/>
    <property type="evidence" value="ECO:0007669"/>
    <property type="project" value="UniProtKB-UniPathway"/>
</dbReference>
<dbReference type="RefSeq" id="WP_169495231.1">
    <property type="nucleotide sequence ID" value="NZ_JABBGM010000015.1"/>
</dbReference>
<dbReference type="GO" id="GO:0030170">
    <property type="term" value="F:pyridoxal phosphate binding"/>
    <property type="evidence" value="ECO:0007669"/>
    <property type="project" value="InterPro"/>
</dbReference>
<dbReference type="InterPro" id="IPR015424">
    <property type="entry name" value="PyrdxlP-dep_Trfase"/>
</dbReference>
<dbReference type="EMBL" id="JABBGM010000015">
    <property type="protein sequence ID" value="NML95992.1"/>
    <property type="molecule type" value="Genomic_DNA"/>
</dbReference>
<dbReference type="Pfam" id="PF00155">
    <property type="entry name" value="Aminotran_1_2"/>
    <property type="match status" value="1"/>
</dbReference>
<name>A0A7Y0GCV1_9SPHN</name>
<evidence type="ECO:0000256" key="1">
    <source>
        <dbReference type="ARBA" id="ARBA00001933"/>
    </source>
</evidence>
<dbReference type="SUPFAM" id="SSF53383">
    <property type="entry name" value="PLP-dependent transferases"/>
    <property type="match status" value="1"/>
</dbReference>
<gene>
    <name evidence="11" type="ORF">HHL27_20175</name>
</gene>
<organism evidence="11 12">
    <name type="scientific">Novosphingobium olei</name>
    <dbReference type="NCBI Taxonomy" id="2728851"/>
    <lineage>
        <taxon>Bacteria</taxon>
        <taxon>Pseudomonadati</taxon>
        <taxon>Pseudomonadota</taxon>
        <taxon>Alphaproteobacteria</taxon>
        <taxon>Sphingomonadales</taxon>
        <taxon>Sphingomonadaceae</taxon>
        <taxon>Novosphingobium</taxon>
    </lineage>
</organism>
<comment type="cofactor">
    <cofactor evidence="1">
        <name>pyridoxal 5'-phosphate</name>
        <dbReference type="ChEBI" id="CHEBI:597326"/>
    </cofactor>
</comment>
<evidence type="ECO:0000256" key="7">
    <source>
        <dbReference type="ARBA" id="ARBA00023239"/>
    </source>
</evidence>
<dbReference type="InterPro" id="IPR004838">
    <property type="entry name" value="NHTrfase_class1_PyrdxlP-BS"/>
</dbReference>